<name>A0A326TTT8_THEHA</name>
<dbReference type="Proteomes" id="UP000248806">
    <property type="component" value="Unassembled WGS sequence"/>
</dbReference>
<evidence type="ECO:0000313" key="3">
    <source>
        <dbReference type="Proteomes" id="UP000248806"/>
    </source>
</evidence>
<comment type="caution">
    <text evidence="2">The sequence shown here is derived from an EMBL/GenBank/DDBJ whole genome shotgun (WGS) entry which is preliminary data.</text>
</comment>
<evidence type="ECO:0000313" key="2">
    <source>
        <dbReference type="EMBL" id="PZW19369.1"/>
    </source>
</evidence>
<proteinExistence type="predicted"/>
<gene>
    <name evidence="2" type="ORF">EI42_06123</name>
</gene>
<dbReference type="EMBL" id="QKUF01000048">
    <property type="protein sequence ID" value="PZW19369.1"/>
    <property type="molecule type" value="Genomic_DNA"/>
</dbReference>
<evidence type="ECO:0000256" key="1">
    <source>
        <dbReference type="SAM" id="MobiDB-lite"/>
    </source>
</evidence>
<organism evidence="2 3">
    <name type="scientific">Thermosporothrix hazakensis</name>
    <dbReference type="NCBI Taxonomy" id="644383"/>
    <lineage>
        <taxon>Bacteria</taxon>
        <taxon>Bacillati</taxon>
        <taxon>Chloroflexota</taxon>
        <taxon>Ktedonobacteria</taxon>
        <taxon>Ktedonobacterales</taxon>
        <taxon>Thermosporotrichaceae</taxon>
        <taxon>Thermosporothrix</taxon>
    </lineage>
</organism>
<protein>
    <submittedName>
        <fullName evidence="2">Uncharacterized protein</fullName>
    </submittedName>
</protein>
<sequence length="140" mass="15959">MSAELTALVQLREATRELLEAERDLDRPDETLLPLRQQLNTLYDAYVASYGPLHRATLIQGTPDPRPGNHASPVGARLPWPPLRRILMLRWCWGWSAMMLPPSTPRKPRSSLSGCMRVRSAKRPPTPRQKRRPSAWTSVE</sequence>
<accession>A0A326TTT8</accession>
<feature type="region of interest" description="Disordered" evidence="1">
    <location>
        <begin position="100"/>
        <end position="140"/>
    </location>
</feature>
<keyword evidence="3" id="KW-1185">Reference proteome</keyword>
<reference evidence="2 3" key="1">
    <citation type="submission" date="2018-06" db="EMBL/GenBank/DDBJ databases">
        <title>Genomic Encyclopedia of Archaeal and Bacterial Type Strains, Phase II (KMG-II): from individual species to whole genera.</title>
        <authorList>
            <person name="Goeker M."/>
        </authorList>
    </citation>
    <scope>NUCLEOTIDE SEQUENCE [LARGE SCALE GENOMIC DNA]</scope>
    <source>
        <strain evidence="2 3">ATCC BAA-1881</strain>
    </source>
</reference>
<feature type="non-terminal residue" evidence="2">
    <location>
        <position position="140"/>
    </location>
</feature>
<dbReference type="AlphaFoldDB" id="A0A326TTT8"/>